<evidence type="ECO:0000256" key="6">
    <source>
        <dbReference type="SAM" id="MobiDB-lite"/>
    </source>
</evidence>
<evidence type="ECO:0000256" key="4">
    <source>
        <dbReference type="ARBA" id="ARBA00023004"/>
    </source>
</evidence>
<dbReference type="PROSITE" id="PS51918">
    <property type="entry name" value="RADICAL_SAM"/>
    <property type="match status" value="1"/>
</dbReference>
<organism evidence="8 9">
    <name type="scientific">Kyrpidia spormannii</name>
    <dbReference type="NCBI Taxonomy" id="2055160"/>
    <lineage>
        <taxon>Bacteria</taxon>
        <taxon>Bacillati</taxon>
        <taxon>Bacillota</taxon>
        <taxon>Bacilli</taxon>
        <taxon>Bacillales</taxon>
        <taxon>Alicyclobacillaceae</taxon>
        <taxon>Kyrpidia</taxon>
    </lineage>
</organism>
<dbReference type="Proteomes" id="UP000231932">
    <property type="component" value="Chromosome"/>
</dbReference>
<dbReference type="GO" id="GO:0003824">
    <property type="term" value="F:catalytic activity"/>
    <property type="evidence" value="ECO:0007669"/>
    <property type="project" value="InterPro"/>
</dbReference>
<dbReference type="AlphaFoldDB" id="A0A2K8N750"/>
<dbReference type="GO" id="GO:0046872">
    <property type="term" value="F:metal ion binding"/>
    <property type="evidence" value="ECO:0007669"/>
    <property type="project" value="UniProtKB-KW"/>
</dbReference>
<accession>A0A2K8N750</accession>
<dbReference type="PANTHER" id="PTHR42836">
    <property type="entry name" value="7-CARBOXY-7-DEAZAGUANINE SYNTHASE"/>
    <property type="match status" value="1"/>
</dbReference>
<dbReference type="NCBIfam" id="TIGR04478">
    <property type="entry name" value="rSAM_YfkAB"/>
    <property type="match status" value="1"/>
</dbReference>
<dbReference type="GO" id="GO:0051539">
    <property type="term" value="F:4 iron, 4 sulfur cluster binding"/>
    <property type="evidence" value="ECO:0007669"/>
    <property type="project" value="UniProtKB-KW"/>
</dbReference>
<gene>
    <name evidence="8" type="primary">yfkAB</name>
    <name evidence="8" type="ORF">CVV65_05175</name>
</gene>
<keyword evidence="3" id="KW-0479">Metal-binding</keyword>
<dbReference type="InterPro" id="IPR014866">
    <property type="entry name" value="YfkB"/>
</dbReference>
<dbReference type="EMBL" id="CP024955">
    <property type="protein sequence ID" value="ATY84420.1"/>
    <property type="molecule type" value="Genomic_DNA"/>
</dbReference>
<dbReference type="OrthoDB" id="2395634at2"/>
<evidence type="ECO:0000259" key="7">
    <source>
        <dbReference type="PROSITE" id="PS51918"/>
    </source>
</evidence>
<sequence length="409" mass="46274">MSAMSPMYDPWEALLSRNSQGEIRLSSIEVTVTGRCNLRCEHCAVGDTLTITEERPDIGPLLRRLDEIDHLTTLSITGGEPSYNRELIESTVLPLLRYAKNRGCQTQINTNLTLDVDRYFLIAPFVDVMHISYNYLTPEDFAVLTFAGLRRRPAPKTAEALFQRLEANTRRLAAEGVFVSAESMISPRTQGRLTKIHRRLAELGVRRHEVHPLYPSDFARELPLLGLDDWRAEALALLDGRDPRVWILFGTFPFYPCSDDPRDRELLARIAREPGVTVRNDPDGRIRLNVNLLDGGIYVTDFADMGPIGNWHREPIRDAFERWRDQWRHTRFGCQCPHVGCLGPNVLVAEAYYPGVDFRRRRAPEESGWRGRYAISGVPVSGERESVRGEGNPAKVADGRLNIDSPALG</sequence>
<evidence type="ECO:0000313" key="9">
    <source>
        <dbReference type="Proteomes" id="UP000231932"/>
    </source>
</evidence>
<feature type="domain" description="Radical SAM core" evidence="7">
    <location>
        <begin position="20"/>
        <end position="248"/>
    </location>
</feature>
<dbReference type="RefSeq" id="WP_100667241.1">
    <property type="nucleotide sequence ID" value="NZ_CP024955.1"/>
</dbReference>
<dbReference type="Gene3D" id="3.20.20.70">
    <property type="entry name" value="Aldolase class I"/>
    <property type="match status" value="1"/>
</dbReference>
<dbReference type="InterPro" id="IPR007197">
    <property type="entry name" value="rSAM"/>
</dbReference>
<dbReference type="Pfam" id="PF08756">
    <property type="entry name" value="YfkB"/>
    <property type="match status" value="1"/>
</dbReference>
<evidence type="ECO:0000256" key="3">
    <source>
        <dbReference type="ARBA" id="ARBA00022723"/>
    </source>
</evidence>
<keyword evidence="2" id="KW-0949">S-adenosyl-L-methionine</keyword>
<dbReference type="SUPFAM" id="SSF102114">
    <property type="entry name" value="Radical SAM enzymes"/>
    <property type="match status" value="1"/>
</dbReference>
<evidence type="ECO:0000256" key="1">
    <source>
        <dbReference type="ARBA" id="ARBA00022485"/>
    </source>
</evidence>
<dbReference type="KEGG" id="kyr:CVV65_05175"/>
<keyword evidence="5" id="KW-0411">Iron-sulfur</keyword>
<protein>
    <submittedName>
        <fullName evidence="8">Radical SAM/CxCxxxxC motif protein YfkAB</fullName>
    </submittedName>
</protein>
<dbReference type="Pfam" id="PF04055">
    <property type="entry name" value="Radical_SAM"/>
    <property type="match status" value="1"/>
</dbReference>
<dbReference type="InterPro" id="IPR013785">
    <property type="entry name" value="Aldolase_TIM"/>
</dbReference>
<keyword evidence="4" id="KW-0408">Iron</keyword>
<keyword evidence="1" id="KW-0004">4Fe-4S</keyword>
<dbReference type="InterPro" id="IPR031004">
    <property type="entry name" value="rSAM_YfkAB"/>
</dbReference>
<dbReference type="SFLD" id="SFLDG01097">
    <property type="entry name" value="Uncharacterised_Radical_SAM_Su"/>
    <property type="match status" value="1"/>
</dbReference>
<dbReference type="InterPro" id="IPR058240">
    <property type="entry name" value="rSAM_sf"/>
</dbReference>
<keyword evidence="9" id="KW-1185">Reference proteome</keyword>
<dbReference type="SFLD" id="SFLDS00029">
    <property type="entry name" value="Radical_SAM"/>
    <property type="match status" value="1"/>
</dbReference>
<name>A0A2K8N750_9BACL</name>
<feature type="region of interest" description="Disordered" evidence="6">
    <location>
        <begin position="381"/>
        <end position="409"/>
    </location>
</feature>
<evidence type="ECO:0000256" key="2">
    <source>
        <dbReference type="ARBA" id="ARBA00022691"/>
    </source>
</evidence>
<proteinExistence type="predicted"/>
<evidence type="ECO:0000256" key="5">
    <source>
        <dbReference type="ARBA" id="ARBA00023014"/>
    </source>
</evidence>
<dbReference type="PANTHER" id="PTHR42836:SF2">
    <property type="entry name" value="PROTEIN YFKA-RELATED"/>
    <property type="match status" value="1"/>
</dbReference>
<evidence type="ECO:0000313" key="8">
    <source>
        <dbReference type="EMBL" id="ATY84420.1"/>
    </source>
</evidence>
<reference evidence="9" key="1">
    <citation type="submission" date="2017-11" db="EMBL/GenBank/DDBJ databases">
        <title>Complete Genome Sequence of Kyrpidia sp. Strain EA-1, a thermophilic, hydrogen-oxidizing Bacterium, isolated from the Azores.</title>
        <authorList>
            <person name="Reiner J.E."/>
            <person name="Lapp C.J."/>
            <person name="Bunk B."/>
            <person name="Gescher J."/>
        </authorList>
    </citation>
    <scope>NUCLEOTIDE SEQUENCE [LARGE SCALE GENOMIC DNA]</scope>
    <source>
        <strain evidence="9">EA-1</strain>
    </source>
</reference>